<dbReference type="Proteomes" id="UP000260808">
    <property type="component" value="Unassembled WGS sequence"/>
</dbReference>
<name>A0A3E4VCU9_MEDGN</name>
<evidence type="ECO:0000313" key="1">
    <source>
        <dbReference type="EMBL" id="RGM25093.1"/>
    </source>
</evidence>
<dbReference type="EMBL" id="QSSX01000004">
    <property type="protein sequence ID" value="RGM25093.1"/>
    <property type="molecule type" value="Genomic_DNA"/>
</dbReference>
<accession>A0A3E4VCU9</accession>
<reference evidence="1 2" key="1">
    <citation type="submission" date="2018-08" db="EMBL/GenBank/DDBJ databases">
        <title>A genome reference for cultivated species of the human gut microbiota.</title>
        <authorList>
            <person name="Zou Y."/>
            <person name="Xue W."/>
            <person name="Luo G."/>
        </authorList>
    </citation>
    <scope>NUCLEOTIDE SEQUENCE [LARGE SCALE GENOMIC DNA]</scope>
    <source>
        <strain evidence="1 2">TF01-20-2</strain>
    </source>
</reference>
<organism evidence="1 2">
    <name type="scientific">Mediterraneibacter gnavus</name>
    <name type="common">Ruminococcus gnavus</name>
    <dbReference type="NCBI Taxonomy" id="33038"/>
    <lineage>
        <taxon>Bacteria</taxon>
        <taxon>Bacillati</taxon>
        <taxon>Bacillota</taxon>
        <taxon>Clostridia</taxon>
        <taxon>Lachnospirales</taxon>
        <taxon>Lachnospiraceae</taxon>
        <taxon>Mediterraneibacter</taxon>
    </lineage>
</organism>
<comment type="caution">
    <text evidence="1">The sequence shown here is derived from an EMBL/GenBank/DDBJ whole genome shotgun (WGS) entry which is preliminary data.</text>
</comment>
<dbReference type="AlphaFoldDB" id="A0A3E4VCU9"/>
<evidence type="ECO:0000313" key="2">
    <source>
        <dbReference type="Proteomes" id="UP000260808"/>
    </source>
</evidence>
<sequence>MSKQKRYSEILLLEKMLQEGDIEHNRCDLYDGFQITVPLPGQTKEISIIEHAGSYGSVMNLLEIWAEGEIKGFLSAEQTLRIIKNIRGRESPN</sequence>
<protein>
    <submittedName>
        <fullName evidence="1">Uncharacterized protein</fullName>
    </submittedName>
</protein>
<gene>
    <name evidence="1" type="ORF">DXC31_02455</name>
</gene>
<proteinExistence type="predicted"/>